<evidence type="ECO:0000313" key="6">
    <source>
        <dbReference type="EMBL" id="CAD7701218.1"/>
    </source>
</evidence>
<dbReference type="GO" id="GO:0016020">
    <property type="term" value="C:membrane"/>
    <property type="evidence" value="ECO:0007669"/>
    <property type="project" value="UniProtKB-SubCell"/>
</dbReference>
<accession>A0A8S1J2C9</accession>
<dbReference type="InterPro" id="IPR003406">
    <property type="entry name" value="Glyco_trans_14"/>
</dbReference>
<keyword evidence="4" id="KW-0472">Membrane</keyword>
<evidence type="ECO:0000256" key="1">
    <source>
        <dbReference type="ARBA" id="ARBA00004606"/>
    </source>
</evidence>
<evidence type="ECO:0000256" key="3">
    <source>
        <dbReference type="ARBA" id="ARBA00022679"/>
    </source>
</evidence>
<keyword evidence="7" id="KW-1185">Reference proteome</keyword>
<keyword evidence="5" id="KW-0325">Glycoprotein</keyword>
<proteinExistence type="predicted"/>
<organism evidence="6 7">
    <name type="scientific">Ostreobium quekettii</name>
    <dbReference type="NCBI Taxonomy" id="121088"/>
    <lineage>
        <taxon>Eukaryota</taxon>
        <taxon>Viridiplantae</taxon>
        <taxon>Chlorophyta</taxon>
        <taxon>core chlorophytes</taxon>
        <taxon>Ulvophyceae</taxon>
        <taxon>TCBD clade</taxon>
        <taxon>Bryopsidales</taxon>
        <taxon>Ostreobineae</taxon>
        <taxon>Ostreobiaceae</taxon>
        <taxon>Ostreobium</taxon>
    </lineage>
</organism>
<evidence type="ECO:0000256" key="4">
    <source>
        <dbReference type="ARBA" id="ARBA00023136"/>
    </source>
</evidence>
<protein>
    <submittedName>
        <fullName evidence="6">Uncharacterized protein</fullName>
    </submittedName>
</protein>
<evidence type="ECO:0000256" key="2">
    <source>
        <dbReference type="ARBA" id="ARBA00022676"/>
    </source>
</evidence>
<sequence>MNINCQAHFGICHAAMRANIPDTDHHKQLGKVCTAVPSASDCRWQPAMKTPYLSFEHWRKSSQWKVLNRNLAELVVADQHVKEIFRRHCYSRNSPKQVCIPDEHYIPTLIASYNLENETDCIGRPTYYSMYGGSHPRQFNAQSVSVPLIRRMQAGDEDACDTRDIPEARRSALKLFTGLNGTGCARGAASAETLDAPLLNPTDVEGSDNWVLQSGYRPLGGHCPLFARKFLPGSMNATLAALLSCRGGALGSWC</sequence>
<reference evidence="6" key="1">
    <citation type="submission" date="2020-12" db="EMBL/GenBank/DDBJ databases">
        <authorList>
            <person name="Iha C."/>
        </authorList>
    </citation>
    <scope>NUCLEOTIDE SEQUENCE</scope>
</reference>
<name>A0A8S1J2C9_9CHLO</name>
<dbReference type="EMBL" id="CAJHUC010001462">
    <property type="protein sequence ID" value="CAD7701218.1"/>
    <property type="molecule type" value="Genomic_DNA"/>
</dbReference>
<dbReference type="PANTHER" id="PTHR31042:SF145">
    <property type="entry name" value="CORE-2_I-BRANCHING BETA-1,6-N-ACETYLGLUCOSAMINYLTRANSFERASE FAMILY PROTEIN"/>
    <property type="match status" value="1"/>
</dbReference>
<dbReference type="OrthoDB" id="191334at2759"/>
<dbReference type="InterPro" id="IPR044174">
    <property type="entry name" value="BC10-like"/>
</dbReference>
<dbReference type="Pfam" id="PF02485">
    <property type="entry name" value="Branch"/>
    <property type="match status" value="1"/>
</dbReference>
<evidence type="ECO:0000313" key="7">
    <source>
        <dbReference type="Proteomes" id="UP000708148"/>
    </source>
</evidence>
<dbReference type="Proteomes" id="UP000708148">
    <property type="component" value="Unassembled WGS sequence"/>
</dbReference>
<comment type="subcellular location">
    <subcellularLocation>
        <location evidence="1">Membrane</location>
        <topology evidence="1">Single-pass type II membrane protein</topology>
    </subcellularLocation>
</comment>
<keyword evidence="3" id="KW-0808">Transferase</keyword>
<dbReference type="GO" id="GO:0016757">
    <property type="term" value="F:glycosyltransferase activity"/>
    <property type="evidence" value="ECO:0007669"/>
    <property type="project" value="UniProtKB-KW"/>
</dbReference>
<comment type="caution">
    <text evidence="6">The sequence shown here is derived from an EMBL/GenBank/DDBJ whole genome shotgun (WGS) entry which is preliminary data.</text>
</comment>
<dbReference type="PANTHER" id="PTHR31042">
    <property type="entry name" value="CORE-2/I-BRANCHING BETA-1,6-N-ACETYLGLUCOSAMINYLTRANSFERASE FAMILY PROTEIN-RELATED"/>
    <property type="match status" value="1"/>
</dbReference>
<dbReference type="AlphaFoldDB" id="A0A8S1J2C9"/>
<evidence type="ECO:0000256" key="5">
    <source>
        <dbReference type="ARBA" id="ARBA00023180"/>
    </source>
</evidence>
<gene>
    <name evidence="6" type="ORF">OSTQU699_LOCUS6577</name>
</gene>
<keyword evidence="2" id="KW-0328">Glycosyltransferase</keyword>